<dbReference type="InterPro" id="IPR009486">
    <property type="entry name" value="Pur_nuclsid_perm"/>
</dbReference>
<dbReference type="EMBL" id="ML994633">
    <property type="protein sequence ID" value="KAF2185600.1"/>
    <property type="molecule type" value="Genomic_DNA"/>
</dbReference>
<proteinExistence type="predicted"/>
<dbReference type="AlphaFoldDB" id="A0A6A6E5Z9"/>
<dbReference type="GO" id="GO:0005783">
    <property type="term" value="C:endoplasmic reticulum"/>
    <property type="evidence" value="ECO:0007669"/>
    <property type="project" value="TreeGrafter"/>
</dbReference>
<dbReference type="PANTHER" id="PTHR38643:SF1">
    <property type="entry name" value="PURINE NUCLEOSIDE PERMEASE C285.05-RELATED"/>
    <property type="match status" value="1"/>
</dbReference>
<gene>
    <name evidence="1" type="ORF">K469DRAFT_687921</name>
</gene>
<accession>A0A6A6E5Z9</accession>
<keyword evidence="2" id="KW-1185">Reference proteome</keyword>
<protein>
    <submittedName>
        <fullName evidence="1">Purine nucleoside permease</fullName>
    </submittedName>
</protein>
<name>A0A6A6E5Z9_9PEZI</name>
<dbReference type="GO" id="GO:0055085">
    <property type="term" value="P:transmembrane transport"/>
    <property type="evidence" value="ECO:0007669"/>
    <property type="project" value="InterPro"/>
</dbReference>
<organism evidence="1 2">
    <name type="scientific">Zopfia rhizophila CBS 207.26</name>
    <dbReference type="NCBI Taxonomy" id="1314779"/>
    <lineage>
        <taxon>Eukaryota</taxon>
        <taxon>Fungi</taxon>
        <taxon>Dikarya</taxon>
        <taxon>Ascomycota</taxon>
        <taxon>Pezizomycotina</taxon>
        <taxon>Dothideomycetes</taxon>
        <taxon>Dothideomycetes incertae sedis</taxon>
        <taxon>Zopfiaceae</taxon>
        <taxon>Zopfia</taxon>
    </lineage>
</organism>
<evidence type="ECO:0000313" key="2">
    <source>
        <dbReference type="Proteomes" id="UP000800200"/>
    </source>
</evidence>
<evidence type="ECO:0000313" key="1">
    <source>
        <dbReference type="EMBL" id="KAF2185600.1"/>
    </source>
</evidence>
<dbReference type="PANTHER" id="PTHR38643">
    <property type="entry name" value="PURINE NUCLEOSIDE PERMEASE C285.05-RELATED"/>
    <property type="match status" value="1"/>
</dbReference>
<dbReference type="OrthoDB" id="2331083at2759"/>
<sequence length="101" mass="11352">MTYSLLIGIACENPRNGTFGDVIFAKFVLQVDLQLEFDALKIPSVWTTAYIFIGAESLGSYPKIIYGTEVFELNDNLRKMALVYASEAHLEDSPEAWKDRA</sequence>
<reference evidence="1" key="1">
    <citation type="journal article" date="2020" name="Stud. Mycol.">
        <title>101 Dothideomycetes genomes: a test case for predicting lifestyles and emergence of pathogens.</title>
        <authorList>
            <person name="Haridas S."/>
            <person name="Albert R."/>
            <person name="Binder M."/>
            <person name="Bloem J."/>
            <person name="Labutti K."/>
            <person name="Salamov A."/>
            <person name="Andreopoulos B."/>
            <person name="Baker S."/>
            <person name="Barry K."/>
            <person name="Bills G."/>
            <person name="Bluhm B."/>
            <person name="Cannon C."/>
            <person name="Castanera R."/>
            <person name="Culley D."/>
            <person name="Daum C."/>
            <person name="Ezra D."/>
            <person name="Gonzalez J."/>
            <person name="Henrissat B."/>
            <person name="Kuo A."/>
            <person name="Liang C."/>
            <person name="Lipzen A."/>
            <person name="Lutzoni F."/>
            <person name="Magnuson J."/>
            <person name="Mondo S."/>
            <person name="Nolan M."/>
            <person name="Ohm R."/>
            <person name="Pangilinan J."/>
            <person name="Park H.-J."/>
            <person name="Ramirez L."/>
            <person name="Alfaro M."/>
            <person name="Sun H."/>
            <person name="Tritt A."/>
            <person name="Yoshinaga Y."/>
            <person name="Zwiers L.-H."/>
            <person name="Turgeon B."/>
            <person name="Goodwin S."/>
            <person name="Spatafora J."/>
            <person name="Crous P."/>
            <person name="Grigoriev I."/>
        </authorList>
    </citation>
    <scope>NUCLEOTIDE SEQUENCE</scope>
    <source>
        <strain evidence="1">CBS 207.26</strain>
    </source>
</reference>
<dbReference type="Proteomes" id="UP000800200">
    <property type="component" value="Unassembled WGS sequence"/>
</dbReference>
<dbReference type="Pfam" id="PF06516">
    <property type="entry name" value="NUP"/>
    <property type="match status" value="1"/>
</dbReference>